<feature type="region of interest" description="Disordered" evidence="1">
    <location>
        <begin position="1"/>
        <end position="107"/>
    </location>
</feature>
<dbReference type="EMBL" id="AP014958">
    <property type="protein sequence ID" value="BAS79917.1"/>
    <property type="molecule type" value="Genomic_DNA"/>
</dbReference>
<feature type="compositionally biased region" description="Basic residues" evidence="1">
    <location>
        <begin position="17"/>
        <end position="26"/>
    </location>
</feature>
<accession>A0A0P0VM19</accession>
<evidence type="ECO:0000313" key="2">
    <source>
        <dbReference type="EMBL" id="BAS79917.1"/>
    </source>
</evidence>
<proteinExistence type="predicted"/>
<dbReference type="InParanoid" id="A0A0P0VM19"/>
<sequence>MRQARRTARAAASSRRWTQRRTRPSWRGRWSTPPCPAQRRPATSRCTSSPRTRHRRPPASGACRTCSSCTSATKGPPMPRSMHRRARRTAPPLRGATGAAASMSSQSPEPWTFLYTRATKPAAAAVMDHLATLAARRGRRWAAARDAEVEA</sequence>
<reference evidence="2 3" key="3">
    <citation type="journal article" date="2013" name="Rice">
        <title>Improvement of the Oryza sativa Nipponbare reference genome using next generation sequence and optical map data.</title>
        <authorList>
            <person name="Kawahara Y."/>
            <person name="de la Bastide M."/>
            <person name="Hamilton J.P."/>
            <person name="Kanamori H."/>
            <person name="McCombie W.R."/>
            <person name="Ouyang S."/>
            <person name="Schwartz D.C."/>
            <person name="Tanaka T."/>
            <person name="Wu J."/>
            <person name="Zhou S."/>
            <person name="Childs K.L."/>
            <person name="Davidson R.M."/>
            <person name="Lin H."/>
            <person name="Quesada-Ocampo L."/>
            <person name="Vaillancourt B."/>
            <person name="Sakai H."/>
            <person name="Lee S.S."/>
            <person name="Kim J."/>
            <person name="Numa H."/>
            <person name="Itoh T."/>
            <person name="Buell C.R."/>
            <person name="Matsumoto T."/>
        </authorList>
    </citation>
    <scope>NUCLEOTIDE SEQUENCE [LARGE SCALE GENOMIC DNA]</scope>
    <source>
        <strain evidence="3">cv. Nipponbare</strain>
    </source>
</reference>
<gene>
    <name evidence="2" type="ordered locus">Os02g0632950</name>
    <name evidence="2" type="ORF">OSNPB_020632950</name>
</gene>
<protein>
    <submittedName>
        <fullName evidence="2">Os02g0632950 protein</fullName>
    </submittedName>
</protein>
<dbReference type="Proteomes" id="UP000059680">
    <property type="component" value="Chromosome 2"/>
</dbReference>
<reference evidence="3" key="1">
    <citation type="journal article" date="2005" name="Nature">
        <title>The map-based sequence of the rice genome.</title>
        <authorList>
            <consortium name="International rice genome sequencing project (IRGSP)"/>
            <person name="Matsumoto T."/>
            <person name="Wu J."/>
            <person name="Kanamori H."/>
            <person name="Katayose Y."/>
            <person name="Fujisawa M."/>
            <person name="Namiki N."/>
            <person name="Mizuno H."/>
            <person name="Yamamoto K."/>
            <person name="Antonio B.A."/>
            <person name="Baba T."/>
            <person name="Sakata K."/>
            <person name="Nagamura Y."/>
            <person name="Aoki H."/>
            <person name="Arikawa K."/>
            <person name="Arita K."/>
            <person name="Bito T."/>
            <person name="Chiden Y."/>
            <person name="Fujitsuka N."/>
            <person name="Fukunaka R."/>
            <person name="Hamada M."/>
            <person name="Harada C."/>
            <person name="Hayashi A."/>
            <person name="Hijishita S."/>
            <person name="Honda M."/>
            <person name="Hosokawa S."/>
            <person name="Ichikawa Y."/>
            <person name="Idonuma A."/>
            <person name="Iijima M."/>
            <person name="Ikeda M."/>
            <person name="Ikeno M."/>
            <person name="Ito K."/>
            <person name="Ito S."/>
            <person name="Ito T."/>
            <person name="Ito Y."/>
            <person name="Ito Y."/>
            <person name="Iwabuchi A."/>
            <person name="Kamiya K."/>
            <person name="Karasawa W."/>
            <person name="Kurita K."/>
            <person name="Katagiri S."/>
            <person name="Kikuta A."/>
            <person name="Kobayashi H."/>
            <person name="Kobayashi N."/>
            <person name="Machita K."/>
            <person name="Maehara T."/>
            <person name="Masukawa M."/>
            <person name="Mizubayashi T."/>
            <person name="Mukai Y."/>
            <person name="Nagasaki H."/>
            <person name="Nagata Y."/>
            <person name="Naito S."/>
            <person name="Nakashima M."/>
            <person name="Nakama Y."/>
            <person name="Nakamichi Y."/>
            <person name="Nakamura M."/>
            <person name="Meguro A."/>
            <person name="Negishi M."/>
            <person name="Ohta I."/>
            <person name="Ohta T."/>
            <person name="Okamoto M."/>
            <person name="Ono N."/>
            <person name="Saji S."/>
            <person name="Sakaguchi M."/>
            <person name="Sakai K."/>
            <person name="Shibata M."/>
            <person name="Shimokawa T."/>
            <person name="Song J."/>
            <person name="Takazaki Y."/>
            <person name="Terasawa K."/>
            <person name="Tsugane M."/>
            <person name="Tsuji K."/>
            <person name="Ueda S."/>
            <person name="Waki K."/>
            <person name="Yamagata H."/>
            <person name="Yamamoto M."/>
            <person name="Yamamoto S."/>
            <person name="Yamane H."/>
            <person name="Yoshiki S."/>
            <person name="Yoshihara R."/>
            <person name="Yukawa K."/>
            <person name="Zhong H."/>
            <person name="Yano M."/>
            <person name="Yuan Q."/>
            <person name="Ouyang S."/>
            <person name="Liu J."/>
            <person name="Jones K.M."/>
            <person name="Gansberger K."/>
            <person name="Moffat K."/>
            <person name="Hill J."/>
            <person name="Bera J."/>
            <person name="Fadrosh D."/>
            <person name="Jin S."/>
            <person name="Johri S."/>
            <person name="Kim M."/>
            <person name="Overton L."/>
            <person name="Reardon M."/>
            <person name="Tsitrin T."/>
            <person name="Vuong H."/>
            <person name="Weaver B."/>
            <person name="Ciecko A."/>
            <person name="Tallon L."/>
            <person name="Jackson J."/>
            <person name="Pai G."/>
            <person name="Aken S.V."/>
            <person name="Utterback T."/>
            <person name="Reidmuller S."/>
            <person name="Feldblyum T."/>
            <person name="Hsiao J."/>
            <person name="Zismann V."/>
            <person name="Iobst S."/>
            <person name="de Vazeille A.R."/>
            <person name="Buell C.R."/>
            <person name="Ying K."/>
            <person name="Li Y."/>
            <person name="Lu T."/>
            <person name="Huang Y."/>
            <person name="Zhao Q."/>
            <person name="Feng Q."/>
            <person name="Zhang L."/>
            <person name="Zhu J."/>
            <person name="Weng Q."/>
            <person name="Mu J."/>
            <person name="Lu Y."/>
            <person name="Fan D."/>
            <person name="Liu Y."/>
            <person name="Guan J."/>
            <person name="Zhang Y."/>
            <person name="Yu S."/>
            <person name="Liu X."/>
            <person name="Zhang Y."/>
            <person name="Hong G."/>
            <person name="Han B."/>
            <person name="Choisne N."/>
            <person name="Demange N."/>
            <person name="Orjeda G."/>
            <person name="Samain S."/>
            <person name="Cattolico L."/>
            <person name="Pelletier E."/>
            <person name="Couloux A."/>
            <person name="Segurens B."/>
            <person name="Wincker P."/>
            <person name="D'Hont A."/>
            <person name="Scarpelli C."/>
            <person name="Weissenbach J."/>
            <person name="Salanoubat M."/>
            <person name="Quetier F."/>
            <person name="Yu Y."/>
            <person name="Kim H.R."/>
            <person name="Rambo T."/>
            <person name="Currie J."/>
            <person name="Collura K."/>
            <person name="Luo M."/>
            <person name="Yang T."/>
            <person name="Ammiraju J.S.S."/>
            <person name="Engler F."/>
            <person name="Soderlund C."/>
            <person name="Wing R.A."/>
            <person name="Palmer L.E."/>
            <person name="de la Bastide M."/>
            <person name="Spiegel L."/>
            <person name="Nascimento L."/>
            <person name="Zutavern T."/>
            <person name="O'Shaughnessy A."/>
            <person name="Dike S."/>
            <person name="Dedhia N."/>
            <person name="Preston R."/>
            <person name="Balija V."/>
            <person name="McCombie W.R."/>
            <person name="Chow T."/>
            <person name="Chen H."/>
            <person name="Chung M."/>
            <person name="Chen C."/>
            <person name="Shaw J."/>
            <person name="Wu H."/>
            <person name="Hsiao K."/>
            <person name="Chao Y."/>
            <person name="Chu M."/>
            <person name="Cheng C."/>
            <person name="Hour A."/>
            <person name="Lee P."/>
            <person name="Lin S."/>
            <person name="Lin Y."/>
            <person name="Liou J."/>
            <person name="Liu S."/>
            <person name="Hsing Y."/>
            <person name="Raghuvanshi S."/>
            <person name="Mohanty A."/>
            <person name="Bharti A.K."/>
            <person name="Gaur A."/>
            <person name="Gupta V."/>
            <person name="Kumar D."/>
            <person name="Ravi V."/>
            <person name="Vij S."/>
            <person name="Kapur A."/>
            <person name="Khurana P."/>
            <person name="Khurana P."/>
            <person name="Khurana J.P."/>
            <person name="Tyagi A.K."/>
            <person name="Gaikwad K."/>
            <person name="Singh A."/>
            <person name="Dalal V."/>
            <person name="Srivastava S."/>
            <person name="Dixit A."/>
            <person name="Pal A.K."/>
            <person name="Ghazi I.A."/>
            <person name="Yadav M."/>
            <person name="Pandit A."/>
            <person name="Bhargava A."/>
            <person name="Sureshbabu K."/>
            <person name="Batra K."/>
            <person name="Sharma T.R."/>
            <person name="Mohapatra T."/>
            <person name="Singh N.K."/>
            <person name="Messing J."/>
            <person name="Nelson A.B."/>
            <person name="Fuks G."/>
            <person name="Kavchok S."/>
            <person name="Keizer G."/>
            <person name="Linton E."/>
            <person name="Llaca V."/>
            <person name="Song R."/>
            <person name="Tanyolac B."/>
            <person name="Young S."/>
            <person name="Ho-Il K."/>
            <person name="Hahn J.H."/>
            <person name="Sangsakoo G."/>
            <person name="Vanavichit A."/>
            <person name="de Mattos Luiz.A.T."/>
            <person name="Zimmer P.D."/>
            <person name="Malone G."/>
            <person name="Dellagostin O."/>
            <person name="de Oliveira A.C."/>
            <person name="Bevan M."/>
            <person name="Bancroft I."/>
            <person name="Minx P."/>
            <person name="Cordum H."/>
            <person name="Wilson R."/>
            <person name="Cheng Z."/>
            <person name="Jin W."/>
            <person name="Jiang J."/>
            <person name="Leong S.A."/>
            <person name="Iwama H."/>
            <person name="Gojobori T."/>
            <person name="Itoh T."/>
            <person name="Niimura Y."/>
            <person name="Fujii Y."/>
            <person name="Habara T."/>
            <person name="Sakai H."/>
            <person name="Sato Y."/>
            <person name="Wilson G."/>
            <person name="Kumar K."/>
            <person name="McCouch S."/>
            <person name="Juretic N."/>
            <person name="Hoen D."/>
            <person name="Wright S."/>
            <person name="Bruskiewich R."/>
            <person name="Bureau T."/>
            <person name="Miyao A."/>
            <person name="Hirochika H."/>
            <person name="Nishikawa T."/>
            <person name="Kadowaki K."/>
            <person name="Sugiura M."/>
            <person name="Burr B."/>
            <person name="Sasaki T."/>
        </authorList>
    </citation>
    <scope>NUCLEOTIDE SEQUENCE [LARGE SCALE GENOMIC DNA]</scope>
    <source>
        <strain evidence="3">cv. Nipponbare</strain>
    </source>
</reference>
<evidence type="ECO:0000256" key="1">
    <source>
        <dbReference type="SAM" id="MobiDB-lite"/>
    </source>
</evidence>
<dbReference type="Gramene" id="Os02t0632950-00">
    <property type="protein sequence ID" value="Os02t0632950-00"/>
    <property type="gene ID" value="Os02g0632950"/>
</dbReference>
<dbReference type="AlphaFoldDB" id="A0A0P0VM19"/>
<keyword evidence="3" id="KW-1185">Reference proteome</keyword>
<reference evidence="2 3" key="2">
    <citation type="journal article" date="2013" name="Plant Cell Physiol.">
        <title>Rice Annotation Project Database (RAP-DB): an integrative and interactive database for rice genomics.</title>
        <authorList>
            <person name="Sakai H."/>
            <person name="Lee S.S."/>
            <person name="Tanaka T."/>
            <person name="Numa H."/>
            <person name="Kim J."/>
            <person name="Kawahara Y."/>
            <person name="Wakimoto H."/>
            <person name="Yang C.C."/>
            <person name="Iwamoto M."/>
            <person name="Abe T."/>
            <person name="Yamada Y."/>
            <person name="Muto A."/>
            <person name="Inokuchi H."/>
            <person name="Ikemura T."/>
            <person name="Matsumoto T."/>
            <person name="Sasaki T."/>
            <person name="Itoh T."/>
        </authorList>
    </citation>
    <scope>NUCLEOTIDE SEQUENCE [LARGE SCALE GENOMIC DNA]</scope>
    <source>
        <strain evidence="3">cv. Nipponbare</strain>
    </source>
</reference>
<dbReference type="PaxDb" id="39947-A0A0P0VM19"/>
<evidence type="ECO:0000313" key="3">
    <source>
        <dbReference type="Proteomes" id="UP000059680"/>
    </source>
</evidence>
<feature type="compositionally biased region" description="Low complexity" evidence="1">
    <location>
        <begin position="39"/>
        <end position="50"/>
    </location>
</feature>
<organism evidence="2 3">
    <name type="scientific">Oryza sativa subsp. japonica</name>
    <name type="common">Rice</name>
    <dbReference type="NCBI Taxonomy" id="39947"/>
    <lineage>
        <taxon>Eukaryota</taxon>
        <taxon>Viridiplantae</taxon>
        <taxon>Streptophyta</taxon>
        <taxon>Embryophyta</taxon>
        <taxon>Tracheophyta</taxon>
        <taxon>Spermatophyta</taxon>
        <taxon>Magnoliopsida</taxon>
        <taxon>Liliopsida</taxon>
        <taxon>Poales</taxon>
        <taxon>Poaceae</taxon>
        <taxon>BOP clade</taxon>
        <taxon>Oryzoideae</taxon>
        <taxon>Oryzeae</taxon>
        <taxon>Oryzinae</taxon>
        <taxon>Oryza</taxon>
        <taxon>Oryza sativa</taxon>
    </lineage>
</organism>
<name>A0A0P0VM19_ORYSJ</name>